<keyword evidence="3" id="KW-1185">Reference proteome</keyword>
<evidence type="ECO:0000256" key="1">
    <source>
        <dbReference type="SAM" id="Phobius"/>
    </source>
</evidence>
<keyword evidence="1" id="KW-0812">Transmembrane</keyword>
<keyword evidence="1" id="KW-0472">Membrane</keyword>
<gene>
    <name evidence="2" type="ORF">C7S10_19775</name>
</gene>
<sequence>MAPVNDRPDAAGDRLPLYLTIGVFVLLLACLPLARMIDSSHDEDRPLYQDMLAMQTMQAQLVANKERPVEVSVSDGETVEVGKNKTFTVSSGVTIEVRVVDHDSFCVSGHNDLGASSPERCSS</sequence>
<dbReference type="EMBL" id="PYXZ01000011">
    <property type="protein sequence ID" value="PUA79271.1"/>
    <property type="molecule type" value="Genomic_DNA"/>
</dbReference>
<proteinExistence type="predicted"/>
<evidence type="ECO:0000313" key="3">
    <source>
        <dbReference type="Proteomes" id="UP000244867"/>
    </source>
</evidence>
<keyword evidence="1" id="KW-1133">Transmembrane helix</keyword>
<dbReference type="Proteomes" id="UP000244867">
    <property type="component" value="Unassembled WGS sequence"/>
</dbReference>
<dbReference type="AlphaFoldDB" id="A0A2R7YSC1"/>
<feature type="transmembrane region" description="Helical" evidence="1">
    <location>
        <begin position="15"/>
        <end position="34"/>
    </location>
</feature>
<reference evidence="2 3" key="1">
    <citation type="submission" date="2018-03" db="EMBL/GenBank/DDBJ databases">
        <authorList>
            <person name="Keele B.F."/>
        </authorList>
    </citation>
    <scope>NUCLEOTIDE SEQUENCE [LARGE SCALE GENOMIC DNA]</scope>
    <source>
        <strain evidence="2 3">IB-3</strain>
    </source>
</reference>
<name>A0A2R7YSC1_9ACTN</name>
<protein>
    <submittedName>
        <fullName evidence="2">Uncharacterized protein</fullName>
    </submittedName>
</protein>
<organism evidence="2 3">
    <name type="scientific">Nocardioides currus</name>
    <dbReference type="NCBI Taxonomy" id="2133958"/>
    <lineage>
        <taxon>Bacteria</taxon>
        <taxon>Bacillati</taxon>
        <taxon>Actinomycetota</taxon>
        <taxon>Actinomycetes</taxon>
        <taxon>Propionibacteriales</taxon>
        <taxon>Nocardioidaceae</taxon>
        <taxon>Nocardioides</taxon>
    </lineage>
</organism>
<evidence type="ECO:0000313" key="2">
    <source>
        <dbReference type="EMBL" id="PUA79271.1"/>
    </source>
</evidence>
<dbReference type="PROSITE" id="PS51257">
    <property type="entry name" value="PROKAR_LIPOPROTEIN"/>
    <property type="match status" value="1"/>
</dbReference>
<comment type="caution">
    <text evidence="2">The sequence shown here is derived from an EMBL/GenBank/DDBJ whole genome shotgun (WGS) entry which is preliminary data.</text>
</comment>
<accession>A0A2R7YSC1</accession>